<dbReference type="Pfam" id="PF00691">
    <property type="entry name" value="OmpA"/>
    <property type="match status" value="1"/>
</dbReference>
<sequence length="311" mass="34557">MNRLNSSQQTIFLAIFLAASLIGNIFLFSGNSGKASQLEQQSAELNKRSSEIEQLTNQLAENQRKTRQSESTLSSVGGQQRELQAIAKEMQVQLLELTEAYQKNLVTAEQTKQQLSAAEAQRKELEARLRDQQASLQEAQKTISNQQRLLRANTLPGDSEKQLKNQQALSSLSGKLKADYPNVLLRQSQSGAGVIEIPLTYLFEQGTTKLNASSPELLKPITATLLELPDTSIEVIGHSDSRPIVSDMGLIYPTNWELSSARASKVAQQLKETGIAEQRLTVMGKAANVPVRDEQNELAWQINRRIEIRFN</sequence>
<dbReference type="InterPro" id="IPR036737">
    <property type="entry name" value="OmpA-like_sf"/>
</dbReference>
<feature type="compositionally biased region" description="Polar residues" evidence="2">
    <location>
        <begin position="69"/>
        <end position="78"/>
    </location>
</feature>
<keyword evidence="3" id="KW-1133">Transmembrane helix</keyword>
<dbReference type="RefSeq" id="WP_132702171.1">
    <property type="nucleotide sequence ID" value="NZ_SLZR01000011.1"/>
</dbReference>
<keyword evidence="1 3" id="KW-0472">Membrane</keyword>
<dbReference type="PANTHER" id="PTHR30329">
    <property type="entry name" value="STATOR ELEMENT OF FLAGELLAR MOTOR COMPLEX"/>
    <property type="match status" value="1"/>
</dbReference>
<evidence type="ECO:0000256" key="3">
    <source>
        <dbReference type="SAM" id="Phobius"/>
    </source>
</evidence>
<organism evidence="5 6">
    <name type="scientific">Reinekea marinisedimentorum</name>
    <dbReference type="NCBI Taxonomy" id="230495"/>
    <lineage>
        <taxon>Bacteria</taxon>
        <taxon>Pseudomonadati</taxon>
        <taxon>Pseudomonadota</taxon>
        <taxon>Gammaproteobacteria</taxon>
        <taxon>Oceanospirillales</taxon>
        <taxon>Saccharospirillaceae</taxon>
        <taxon>Reinekea</taxon>
    </lineage>
</organism>
<dbReference type="Proteomes" id="UP000295793">
    <property type="component" value="Unassembled WGS sequence"/>
</dbReference>
<dbReference type="AlphaFoldDB" id="A0A4R3I3T4"/>
<accession>A0A4R3I3T4</accession>
<evidence type="ECO:0000256" key="1">
    <source>
        <dbReference type="PROSITE-ProRule" id="PRU00473"/>
    </source>
</evidence>
<dbReference type="CDD" id="cd07185">
    <property type="entry name" value="OmpA_C-like"/>
    <property type="match status" value="1"/>
</dbReference>
<protein>
    <submittedName>
        <fullName evidence="5">OmpA family protein</fullName>
    </submittedName>
</protein>
<dbReference type="SUPFAM" id="SSF103088">
    <property type="entry name" value="OmpA-like"/>
    <property type="match status" value="1"/>
</dbReference>
<dbReference type="EMBL" id="SLZR01000011">
    <property type="protein sequence ID" value="TCS39954.1"/>
    <property type="molecule type" value="Genomic_DNA"/>
</dbReference>
<dbReference type="InterPro" id="IPR050330">
    <property type="entry name" value="Bact_OuterMem_StrucFunc"/>
</dbReference>
<keyword evidence="6" id="KW-1185">Reference proteome</keyword>
<keyword evidence="3" id="KW-0812">Transmembrane</keyword>
<evidence type="ECO:0000313" key="5">
    <source>
        <dbReference type="EMBL" id="TCS39954.1"/>
    </source>
</evidence>
<dbReference type="OrthoDB" id="9815217at2"/>
<dbReference type="GO" id="GO:0016020">
    <property type="term" value="C:membrane"/>
    <property type="evidence" value="ECO:0007669"/>
    <property type="project" value="UniProtKB-UniRule"/>
</dbReference>
<name>A0A4R3I3T4_9GAMM</name>
<feature type="transmembrane region" description="Helical" evidence="3">
    <location>
        <begin position="12"/>
        <end position="30"/>
    </location>
</feature>
<comment type="caution">
    <text evidence="5">The sequence shown here is derived from an EMBL/GenBank/DDBJ whole genome shotgun (WGS) entry which is preliminary data.</text>
</comment>
<feature type="domain" description="OmpA-like" evidence="4">
    <location>
        <begin position="190"/>
        <end position="311"/>
    </location>
</feature>
<dbReference type="InterPro" id="IPR006665">
    <property type="entry name" value="OmpA-like"/>
</dbReference>
<evidence type="ECO:0000313" key="6">
    <source>
        <dbReference type="Proteomes" id="UP000295793"/>
    </source>
</evidence>
<dbReference type="PROSITE" id="PS51123">
    <property type="entry name" value="OMPA_2"/>
    <property type="match status" value="1"/>
</dbReference>
<reference evidence="5 6" key="1">
    <citation type="submission" date="2019-03" db="EMBL/GenBank/DDBJ databases">
        <title>Genomic Encyclopedia of Archaeal and Bacterial Type Strains, Phase II (KMG-II): from individual species to whole genera.</title>
        <authorList>
            <person name="Goeker M."/>
        </authorList>
    </citation>
    <scope>NUCLEOTIDE SEQUENCE [LARGE SCALE GENOMIC DNA]</scope>
    <source>
        <strain evidence="5 6">DSM 15388</strain>
    </source>
</reference>
<dbReference type="PANTHER" id="PTHR30329:SF20">
    <property type="entry name" value="EXPORTED PROTEIN"/>
    <property type="match status" value="1"/>
</dbReference>
<dbReference type="Gene3D" id="3.30.1330.60">
    <property type="entry name" value="OmpA-like domain"/>
    <property type="match status" value="1"/>
</dbReference>
<feature type="region of interest" description="Disordered" evidence="2">
    <location>
        <begin position="59"/>
        <end position="78"/>
    </location>
</feature>
<proteinExistence type="predicted"/>
<evidence type="ECO:0000259" key="4">
    <source>
        <dbReference type="PROSITE" id="PS51123"/>
    </source>
</evidence>
<gene>
    <name evidence="5" type="ORF">BCF53_11144</name>
</gene>
<evidence type="ECO:0000256" key="2">
    <source>
        <dbReference type="SAM" id="MobiDB-lite"/>
    </source>
</evidence>